<comment type="caution">
    <text evidence="2">The sequence shown here is derived from an EMBL/GenBank/DDBJ whole genome shotgun (WGS) entry which is preliminary data.</text>
</comment>
<keyword evidence="3" id="KW-1185">Reference proteome</keyword>
<sequence>MNAITPRQGGRYIRDPETGDEDPSRRAVGPPQDEGGQRGKAGPRAKGGGTPVKTKE</sequence>
<protein>
    <submittedName>
        <fullName evidence="2">Uncharacterized protein</fullName>
    </submittedName>
</protein>
<gene>
    <name evidence="2" type="ORF">GCM10011316_29480</name>
</gene>
<dbReference type="EMBL" id="BMFA01000008">
    <property type="protein sequence ID" value="GGB55503.1"/>
    <property type="molecule type" value="Genomic_DNA"/>
</dbReference>
<proteinExistence type="predicted"/>
<feature type="compositionally biased region" description="Basic and acidic residues" evidence="1">
    <location>
        <begin position="12"/>
        <end position="25"/>
    </location>
</feature>
<feature type="region of interest" description="Disordered" evidence="1">
    <location>
        <begin position="1"/>
        <end position="56"/>
    </location>
</feature>
<dbReference type="RefSeq" id="WP_172972163.1">
    <property type="nucleotide sequence ID" value="NZ_BMFA01000008.1"/>
</dbReference>
<reference evidence="2" key="1">
    <citation type="journal article" date="2014" name="Int. J. Syst. Evol. Microbiol.">
        <title>Complete genome sequence of Corynebacterium casei LMG S-19264T (=DSM 44701T), isolated from a smear-ripened cheese.</title>
        <authorList>
            <consortium name="US DOE Joint Genome Institute (JGI-PGF)"/>
            <person name="Walter F."/>
            <person name="Albersmeier A."/>
            <person name="Kalinowski J."/>
            <person name="Ruckert C."/>
        </authorList>
    </citation>
    <scope>NUCLEOTIDE SEQUENCE</scope>
    <source>
        <strain evidence="2">CGMCC 1.12426</strain>
    </source>
</reference>
<accession>A0A916TLN7</accession>
<evidence type="ECO:0000313" key="3">
    <source>
        <dbReference type="Proteomes" id="UP000605148"/>
    </source>
</evidence>
<evidence type="ECO:0000313" key="2">
    <source>
        <dbReference type="EMBL" id="GGB55503.1"/>
    </source>
</evidence>
<name>A0A916TLN7_9HYPH</name>
<dbReference type="Proteomes" id="UP000605148">
    <property type="component" value="Unassembled WGS sequence"/>
</dbReference>
<reference evidence="2" key="2">
    <citation type="submission" date="2020-09" db="EMBL/GenBank/DDBJ databases">
        <authorList>
            <person name="Sun Q."/>
            <person name="Zhou Y."/>
        </authorList>
    </citation>
    <scope>NUCLEOTIDE SEQUENCE</scope>
    <source>
        <strain evidence="2">CGMCC 1.12426</strain>
    </source>
</reference>
<organism evidence="2 3">
    <name type="scientific">Roseibium aquae</name>
    <dbReference type="NCBI Taxonomy" id="1323746"/>
    <lineage>
        <taxon>Bacteria</taxon>
        <taxon>Pseudomonadati</taxon>
        <taxon>Pseudomonadota</taxon>
        <taxon>Alphaproteobacteria</taxon>
        <taxon>Hyphomicrobiales</taxon>
        <taxon>Stappiaceae</taxon>
        <taxon>Roseibium</taxon>
    </lineage>
</organism>
<dbReference type="AlphaFoldDB" id="A0A916TLN7"/>
<evidence type="ECO:0000256" key="1">
    <source>
        <dbReference type="SAM" id="MobiDB-lite"/>
    </source>
</evidence>